<dbReference type="AlphaFoldDB" id="A0AAD0RUT9"/>
<evidence type="ECO:0000313" key="2">
    <source>
        <dbReference type="Proteomes" id="UP000259465"/>
    </source>
</evidence>
<name>A0AAD0RUT9_9NEIS</name>
<reference evidence="1 2" key="1">
    <citation type="submission" date="2018-08" db="EMBL/GenBank/DDBJ databases">
        <title>Complete genome sequence of JP2-74.</title>
        <authorList>
            <person name="Wu L."/>
        </authorList>
    </citation>
    <scope>NUCLEOTIDE SEQUENCE [LARGE SCALE GENOMIC DNA]</scope>
    <source>
        <strain evidence="1 2">JP2-74</strain>
    </source>
</reference>
<accession>A0AAD0RUT9</accession>
<dbReference type="Proteomes" id="UP000259465">
    <property type="component" value="Chromosome"/>
</dbReference>
<sequence>MNAVTPQQLNPLIGDTCQDTLENLTTCLNRLGETLAASHADPSIYFFTASCAAALRFEAGRLSQR</sequence>
<protein>
    <submittedName>
        <fullName evidence="1">Uncharacterized protein</fullName>
    </submittedName>
</protein>
<organism evidence="1 2">
    <name type="scientific">Chromobacterium rhizoryzae</name>
    <dbReference type="NCBI Taxonomy" id="1778675"/>
    <lineage>
        <taxon>Bacteria</taxon>
        <taxon>Pseudomonadati</taxon>
        <taxon>Pseudomonadota</taxon>
        <taxon>Betaproteobacteria</taxon>
        <taxon>Neisseriales</taxon>
        <taxon>Chromobacteriaceae</taxon>
        <taxon>Chromobacterium</taxon>
    </lineage>
</organism>
<dbReference type="EMBL" id="CP031968">
    <property type="protein sequence ID" value="AXT47745.1"/>
    <property type="molecule type" value="Genomic_DNA"/>
</dbReference>
<proteinExistence type="predicted"/>
<gene>
    <name evidence="1" type="ORF">D1345_16865</name>
</gene>
<evidence type="ECO:0000313" key="1">
    <source>
        <dbReference type="EMBL" id="AXT47745.1"/>
    </source>
</evidence>
<keyword evidence="2" id="KW-1185">Reference proteome</keyword>
<dbReference type="KEGG" id="crz:D1345_16865"/>